<feature type="region of interest" description="Disordered" evidence="4">
    <location>
        <begin position="1"/>
        <end position="21"/>
    </location>
</feature>
<dbReference type="InterPro" id="IPR011711">
    <property type="entry name" value="GntR_C"/>
</dbReference>
<proteinExistence type="predicted"/>
<dbReference type="PROSITE" id="PS50949">
    <property type="entry name" value="HTH_GNTR"/>
    <property type="match status" value="1"/>
</dbReference>
<evidence type="ECO:0000313" key="6">
    <source>
        <dbReference type="EMBL" id="SUI61434.1"/>
    </source>
</evidence>
<dbReference type="Gene3D" id="1.10.10.10">
    <property type="entry name" value="Winged helix-like DNA-binding domain superfamily/Winged helix DNA-binding domain"/>
    <property type="match status" value="1"/>
</dbReference>
<evidence type="ECO:0000259" key="5">
    <source>
        <dbReference type="PROSITE" id="PS50949"/>
    </source>
</evidence>
<feature type="domain" description="HTH gntR-type" evidence="5">
    <location>
        <begin position="26"/>
        <end position="94"/>
    </location>
</feature>
<keyword evidence="3" id="KW-0804">Transcription</keyword>
<organism evidence="6 7">
    <name type="scientific">Serratia quinivorans</name>
    <dbReference type="NCBI Taxonomy" id="137545"/>
    <lineage>
        <taxon>Bacteria</taxon>
        <taxon>Pseudomonadati</taxon>
        <taxon>Pseudomonadota</taxon>
        <taxon>Gammaproteobacteria</taxon>
        <taxon>Enterobacterales</taxon>
        <taxon>Yersiniaceae</taxon>
        <taxon>Serratia</taxon>
    </lineage>
</organism>
<protein>
    <submittedName>
        <fullName evidence="6">L-lactate utilization operon repressor</fullName>
    </submittedName>
</protein>
<dbReference type="InterPro" id="IPR000524">
    <property type="entry name" value="Tscrpt_reg_HTH_GntR"/>
</dbReference>
<dbReference type="Pfam" id="PF00392">
    <property type="entry name" value="GntR"/>
    <property type="match status" value="1"/>
</dbReference>
<keyword evidence="1" id="KW-0805">Transcription regulation</keyword>
<dbReference type="GO" id="GO:0003677">
    <property type="term" value="F:DNA binding"/>
    <property type="evidence" value="ECO:0007669"/>
    <property type="project" value="UniProtKB-KW"/>
</dbReference>
<dbReference type="SUPFAM" id="SSF46785">
    <property type="entry name" value="Winged helix' DNA-binding domain"/>
    <property type="match status" value="1"/>
</dbReference>
<dbReference type="PANTHER" id="PTHR43537:SF21">
    <property type="entry name" value="GALACTONATE OPERON TRANSCRIPTIONAL REPRESSOR"/>
    <property type="match status" value="1"/>
</dbReference>
<reference evidence="6 7" key="1">
    <citation type="submission" date="2018-06" db="EMBL/GenBank/DDBJ databases">
        <authorList>
            <consortium name="Pathogen Informatics"/>
            <person name="Doyle S."/>
        </authorList>
    </citation>
    <scope>NUCLEOTIDE SEQUENCE [LARGE SCALE GENOMIC DNA]</scope>
    <source>
        <strain evidence="6 7">NCTC11544</strain>
    </source>
</reference>
<dbReference type="SMART" id="SM00345">
    <property type="entry name" value="HTH_GNTR"/>
    <property type="match status" value="1"/>
</dbReference>
<evidence type="ECO:0000313" key="7">
    <source>
        <dbReference type="Proteomes" id="UP000255529"/>
    </source>
</evidence>
<dbReference type="SMART" id="SM00895">
    <property type="entry name" value="FCD"/>
    <property type="match status" value="1"/>
</dbReference>
<accession>A0A379ZHL4</accession>
<gene>
    <name evidence="6" type="primary">lutR_3</name>
    <name evidence="6" type="ORF">NCTC11544_02255</name>
</gene>
<dbReference type="PRINTS" id="PR00035">
    <property type="entry name" value="HTHGNTR"/>
</dbReference>
<evidence type="ECO:0000256" key="3">
    <source>
        <dbReference type="ARBA" id="ARBA00023163"/>
    </source>
</evidence>
<dbReference type="InterPro" id="IPR008920">
    <property type="entry name" value="TF_FadR/GntR_C"/>
</dbReference>
<sequence length="252" mass="28690">MGDAGKVNPLSQHGERHGEIMNKQQIGKTDRIIIEMGQQIVGGKYIPGAALPAETELCEEFETSRNIIREVLRALMSKRLVEVKRYRGAFVTLRSQWNYLDTDVLNWVLAQDYDPRLIASMSEVRNLVEPTIARWAAERATSSELAVIEAALNDMKIHHQDRERFNEADIRYHEAVLAAVHNPVLQQLSVAISSLQRAVFERTYMSDENNMPRTLREHQELYDAIRHQDPDAAEQAALAMIASSTKRLKDIT</sequence>
<evidence type="ECO:0000256" key="1">
    <source>
        <dbReference type="ARBA" id="ARBA00023015"/>
    </source>
</evidence>
<dbReference type="Gene3D" id="1.20.120.530">
    <property type="entry name" value="GntR ligand-binding domain-like"/>
    <property type="match status" value="1"/>
</dbReference>
<dbReference type="EMBL" id="UGYN01000002">
    <property type="protein sequence ID" value="SUI61434.1"/>
    <property type="molecule type" value="Genomic_DNA"/>
</dbReference>
<dbReference type="GO" id="GO:0003700">
    <property type="term" value="F:DNA-binding transcription factor activity"/>
    <property type="evidence" value="ECO:0007669"/>
    <property type="project" value="InterPro"/>
</dbReference>
<dbReference type="CDD" id="cd07377">
    <property type="entry name" value="WHTH_GntR"/>
    <property type="match status" value="1"/>
</dbReference>
<evidence type="ECO:0000256" key="2">
    <source>
        <dbReference type="ARBA" id="ARBA00023125"/>
    </source>
</evidence>
<dbReference type="InterPro" id="IPR036388">
    <property type="entry name" value="WH-like_DNA-bd_sf"/>
</dbReference>
<dbReference type="Proteomes" id="UP000255529">
    <property type="component" value="Unassembled WGS sequence"/>
</dbReference>
<dbReference type="Pfam" id="PF07729">
    <property type="entry name" value="FCD"/>
    <property type="match status" value="1"/>
</dbReference>
<evidence type="ECO:0000256" key="4">
    <source>
        <dbReference type="SAM" id="MobiDB-lite"/>
    </source>
</evidence>
<dbReference type="AlphaFoldDB" id="A0A379ZHL4"/>
<dbReference type="InterPro" id="IPR036390">
    <property type="entry name" value="WH_DNA-bd_sf"/>
</dbReference>
<dbReference type="SUPFAM" id="SSF48008">
    <property type="entry name" value="GntR ligand-binding domain-like"/>
    <property type="match status" value="1"/>
</dbReference>
<keyword evidence="2" id="KW-0238">DNA-binding</keyword>
<name>A0A379ZHL4_9GAMM</name>
<dbReference type="PANTHER" id="PTHR43537">
    <property type="entry name" value="TRANSCRIPTIONAL REGULATOR, GNTR FAMILY"/>
    <property type="match status" value="1"/>
</dbReference>